<dbReference type="EMBL" id="JADGJH010000055">
    <property type="protein sequence ID" value="KAJ3140371.1"/>
    <property type="molecule type" value="Genomic_DNA"/>
</dbReference>
<proteinExistence type="predicted"/>
<evidence type="ECO:0008006" key="3">
    <source>
        <dbReference type="Google" id="ProtNLM"/>
    </source>
</evidence>
<accession>A0AAD5T928</accession>
<name>A0AAD5T928_9FUNG</name>
<comment type="caution">
    <text evidence="1">The sequence shown here is derived from an EMBL/GenBank/DDBJ whole genome shotgun (WGS) entry which is preliminary data.</text>
</comment>
<organism evidence="1 2">
    <name type="scientific">Physocladia obscura</name>
    <dbReference type="NCBI Taxonomy" id="109957"/>
    <lineage>
        <taxon>Eukaryota</taxon>
        <taxon>Fungi</taxon>
        <taxon>Fungi incertae sedis</taxon>
        <taxon>Chytridiomycota</taxon>
        <taxon>Chytridiomycota incertae sedis</taxon>
        <taxon>Chytridiomycetes</taxon>
        <taxon>Chytridiales</taxon>
        <taxon>Chytriomycetaceae</taxon>
        <taxon>Physocladia</taxon>
    </lineage>
</organism>
<dbReference type="Proteomes" id="UP001211907">
    <property type="component" value="Unassembled WGS sequence"/>
</dbReference>
<keyword evidence="2" id="KW-1185">Reference proteome</keyword>
<sequence>MRSLRAQGLLSPALQTLPPEILSLIGNYIDAATILQLRLAMRQFYATFASIFTACATVKSVLKIPNAKTWPVFEFKAFPKNANQAKLVAKFIHLLDKHNGSTRIRITYSGSIRLLKKHGLLTRRIHLELSDSEKRSPSHEILSFLPQETFLTKLRLYVGPSFIFENNVARVLAKLSISDLEIRDCGPLVVEALRKIKGLKKVVIHQICNVNVHLRLLTEALIKCVSLQEVQIENLTIQPMNFAYAMMTGSKIRRISFVYVNNAAALRSCEPTGNCFDLRDENCKLVIMKNTGIWYRLEDKQFQLKESPQQ</sequence>
<evidence type="ECO:0000313" key="1">
    <source>
        <dbReference type="EMBL" id="KAJ3140371.1"/>
    </source>
</evidence>
<gene>
    <name evidence="1" type="ORF">HK100_010164</name>
</gene>
<protein>
    <recommendedName>
        <fullName evidence="3">F-box domain-containing protein</fullName>
    </recommendedName>
</protein>
<evidence type="ECO:0000313" key="2">
    <source>
        <dbReference type="Proteomes" id="UP001211907"/>
    </source>
</evidence>
<dbReference type="AlphaFoldDB" id="A0AAD5T928"/>
<reference evidence="1" key="1">
    <citation type="submission" date="2020-05" db="EMBL/GenBank/DDBJ databases">
        <title>Phylogenomic resolution of chytrid fungi.</title>
        <authorList>
            <person name="Stajich J.E."/>
            <person name="Amses K."/>
            <person name="Simmons R."/>
            <person name="Seto K."/>
            <person name="Myers J."/>
            <person name="Bonds A."/>
            <person name="Quandt C.A."/>
            <person name="Barry K."/>
            <person name="Liu P."/>
            <person name="Grigoriev I."/>
            <person name="Longcore J.E."/>
            <person name="James T.Y."/>
        </authorList>
    </citation>
    <scope>NUCLEOTIDE SEQUENCE</scope>
    <source>
        <strain evidence="1">JEL0513</strain>
    </source>
</reference>